<accession>A0A8D8QEM7</accession>
<dbReference type="PANTHER" id="PTHR21301:SF10">
    <property type="entry name" value="REVERSE TRANSCRIPTASE DOMAIN-CONTAINING PROTEIN"/>
    <property type="match status" value="1"/>
</dbReference>
<proteinExistence type="predicted"/>
<reference evidence="2" key="1">
    <citation type="submission" date="2021-05" db="EMBL/GenBank/DDBJ databases">
        <authorList>
            <person name="Alioto T."/>
            <person name="Alioto T."/>
            <person name="Gomez Garrido J."/>
        </authorList>
    </citation>
    <scope>NUCLEOTIDE SEQUENCE</scope>
</reference>
<evidence type="ECO:0000313" key="2">
    <source>
        <dbReference type="EMBL" id="CAG6630164.1"/>
    </source>
</evidence>
<feature type="domain" description="Reverse transcriptase" evidence="1">
    <location>
        <begin position="340"/>
        <end position="580"/>
    </location>
</feature>
<dbReference type="Pfam" id="PF01541">
    <property type="entry name" value="GIY-YIG"/>
    <property type="match status" value="1"/>
</dbReference>
<dbReference type="AlphaFoldDB" id="A0A8D8QEM7"/>
<dbReference type="PROSITE" id="PS50878">
    <property type="entry name" value="RT_POL"/>
    <property type="match status" value="1"/>
</dbReference>
<dbReference type="EMBL" id="HBUF01072740">
    <property type="protein sequence ID" value="CAG6630164.1"/>
    <property type="molecule type" value="Transcribed_RNA"/>
</dbReference>
<evidence type="ECO:0000259" key="1">
    <source>
        <dbReference type="PROSITE" id="PS50878"/>
    </source>
</evidence>
<dbReference type="Pfam" id="PF00078">
    <property type="entry name" value="RVT_1"/>
    <property type="match status" value="1"/>
</dbReference>
<sequence>MNIKNILNIIKNSDNVKLLSMFRKYSVKFVKANNHLWFLSRVRKEGVTPKFVKIYTKSTSRSAQKAIEAAKKIWIEEERKSWFAKRDNISEVKYLIQRELHGRFSHKEEEYKDYSRHVAEINEFVNKTGHRQYVNQKKKLETLVQNQVVNNTLPVITSQLLSLNITGVVEKSQADRFPIYDIRHDFYPRFKNLSSLYFTPAEEEVLNLGFKHAFESKMGDSDLLDLTADCEVALTTQSVSFANEKRNCKSIINKLVERNSKFKRSVHLQVLKSIKTKIDNDQLVICKADKGNTVTVLPRDEYQDKIGEYISENNLVPTREKNILGKYVAQVTRCIAKCPKILVNLSNVVNPQIPVLYGLPKLHKSGEPLRPVVSCTNAPNVELCKRLTEILPGFLNFKPKHTIKNSLEFTERTKKLTIPPNAKLISFDVKSLFPSVPVNEVKDIIRSRISSQSQLVQRELLHAVDICLDQNFCSFNGTTYEIKSGLPIGSPVSPLMAEIFMEQMEEKILGLEDPLIATILHWFRYVDDIFVVTTATTRQIDKLLNLINSIHSNLKFTVELEVDNRLNFLDLSVTRLGSSLEFDIYRKPTFTDFVIGKSSNVPNNTKYASFHSMLRRLISIPLSLENYYLKELGKIHTIARNNGYTIGEINNLLLKKLRKQKRERIYARIPKDGNDNWRKLRYGNKDCIGIGNELRKVGIQPAFYNDRTIGNYLINNKPKIGKELKSGIYSIKCNDCDSTYVGVTQRALQTRISEHLKRPLSHVNQHMAEQGHSFTMDNVSLLHRGHKKWKLSCLEMLYIGEASKNNTVLLNGQLTPAYYSPLLQ</sequence>
<organism evidence="2">
    <name type="scientific">Cacopsylla melanoneura</name>
    <dbReference type="NCBI Taxonomy" id="428564"/>
    <lineage>
        <taxon>Eukaryota</taxon>
        <taxon>Metazoa</taxon>
        <taxon>Ecdysozoa</taxon>
        <taxon>Arthropoda</taxon>
        <taxon>Hexapoda</taxon>
        <taxon>Insecta</taxon>
        <taxon>Pterygota</taxon>
        <taxon>Neoptera</taxon>
        <taxon>Paraneoptera</taxon>
        <taxon>Hemiptera</taxon>
        <taxon>Sternorrhyncha</taxon>
        <taxon>Psylloidea</taxon>
        <taxon>Psyllidae</taxon>
        <taxon>Psyllinae</taxon>
        <taxon>Cacopsylla</taxon>
    </lineage>
</organism>
<dbReference type="InterPro" id="IPR000477">
    <property type="entry name" value="RT_dom"/>
</dbReference>
<dbReference type="GO" id="GO:0071897">
    <property type="term" value="P:DNA biosynthetic process"/>
    <property type="evidence" value="ECO:0007669"/>
    <property type="project" value="UniProtKB-ARBA"/>
</dbReference>
<name>A0A8D8QEM7_9HEMI</name>
<dbReference type="PANTHER" id="PTHR21301">
    <property type="entry name" value="REVERSE TRANSCRIPTASE"/>
    <property type="match status" value="1"/>
</dbReference>
<dbReference type="InterPro" id="IPR000305">
    <property type="entry name" value="GIY-YIG_endonuc"/>
</dbReference>
<dbReference type="SUPFAM" id="SSF56672">
    <property type="entry name" value="DNA/RNA polymerases"/>
    <property type="match status" value="1"/>
</dbReference>
<dbReference type="InterPro" id="IPR043502">
    <property type="entry name" value="DNA/RNA_pol_sf"/>
</dbReference>
<protein>
    <recommendedName>
        <fullName evidence="1">Reverse transcriptase domain-containing protein</fullName>
    </recommendedName>
</protein>